<dbReference type="Pfam" id="PF00583">
    <property type="entry name" value="Acetyltransf_1"/>
    <property type="match status" value="1"/>
</dbReference>
<dbReference type="AlphaFoldDB" id="A0A6G6GQR7"/>
<dbReference type="Proteomes" id="UP000505306">
    <property type="component" value="Chromosome"/>
</dbReference>
<dbReference type="EMBL" id="CP049057">
    <property type="protein sequence ID" value="QIE60898.1"/>
    <property type="molecule type" value="Genomic_DNA"/>
</dbReference>
<dbReference type="SUPFAM" id="SSF55729">
    <property type="entry name" value="Acyl-CoA N-acyltransferases (Nat)"/>
    <property type="match status" value="1"/>
</dbReference>
<dbReference type="InterPro" id="IPR016181">
    <property type="entry name" value="Acyl_CoA_acyltransferase"/>
</dbReference>
<sequence>MITYHLSSSDYELEQILDLQKRNLFASLTEEEQKTEGFVTVQHDFDLLKAMHDKCPHVLAKDGTEVVGYALSMHPDFGNDIEVLRPMFEQIYLYYNSIESARKLLHHNNFIVMGQICIAKEYRQQGIFRKLYKNMQSHLPDSFSTIITEVDAKNQRSLNAHLSVGFKELKRYNSGTKQWVLLYLL</sequence>
<dbReference type="GO" id="GO:0016747">
    <property type="term" value="F:acyltransferase activity, transferring groups other than amino-acyl groups"/>
    <property type="evidence" value="ECO:0007669"/>
    <property type="project" value="InterPro"/>
</dbReference>
<feature type="domain" description="N-acetyltransferase" evidence="1">
    <location>
        <begin position="14"/>
        <end position="185"/>
    </location>
</feature>
<dbReference type="PROSITE" id="PS51186">
    <property type="entry name" value="GNAT"/>
    <property type="match status" value="1"/>
</dbReference>
<dbReference type="InterPro" id="IPR000182">
    <property type="entry name" value="GNAT_dom"/>
</dbReference>
<gene>
    <name evidence="2" type="ORF">G5B37_08295</name>
</gene>
<proteinExistence type="predicted"/>
<dbReference type="Gene3D" id="3.40.630.30">
    <property type="match status" value="1"/>
</dbReference>
<keyword evidence="3" id="KW-1185">Reference proteome</keyword>
<organism evidence="2 3">
    <name type="scientific">Rasiella rasia</name>
    <dbReference type="NCBI Taxonomy" id="2744027"/>
    <lineage>
        <taxon>Bacteria</taxon>
        <taxon>Pseudomonadati</taxon>
        <taxon>Bacteroidota</taxon>
        <taxon>Flavobacteriia</taxon>
        <taxon>Flavobacteriales</taxon>
        <taxon>Flavobacteriaceae</taxon>
        <taxon>Rasiella</taxon>
    </lineage>
</organism>
<name>A0A6G6GQR7_9FLAO</name>
<protein>
    <submittedName>
        <fullName evidence="2">GNAT family N-acetyltransferase</fullName>
    </submittedName>
</protein>
<reference evidence="2 3" key="1">
    <citation type="submission" date="2020-02" db="EMBL/GenBank/DDBJ databases">
        <title>Complete genome sequence of Flavobacteriaceae bacterium.</title>
        <authorList>
            <person name="Kim S.-J."/>
            <person name="Kim Y.-S."/>
            <person name="Kim K.-H."/>
        </authorList>
    </citation>
    <scope>NUCLEOTIDE SEQUENCE [LARGE SCALE GENOMIC DNA]</scope>
    <source>
        <strain evidence="2 3">RR4-40</strain>
    </source>
</reference>
<dbReference type="KEGG" id="mgel:G5B37_08295"/>
<evidence type="ECO:0000259" key="1">
    <source>
        <dbReference type="PROSITE" id="PS51186"/>
    </source>
</evidence>
<evidence type="ECO:0000313" key="2">
    <source>
        <dbReference type="EMBL" id="QIE60898.1"/>
    </source>
</evidence>
<accession>A0A6G6GQR7</accession>
<evidence type="ECO:0000313" key="3">
    <source>
        <dbReference type="Proteomes" id="UP000505306"/>
    </source>
</evidence>
<keyword evidence="2" id="KW-0808">Transferase</keyword>